<dbReference type="EMBL" id="AJWJ01000370">
    <property type="protein sequence ID" value="KAF2071481.1"/>
    <property type="molecule type" value="Genomic_DNA"/>
</dbReference>
<comment type="caution">
    <text evidence="2">The sequence shown here is derived from an EMBL/GenBank/DDBJ whole genome shotgun (WGS) entry which is preliminary data.</text>
</comment>
<organism evidence="2 3">
    <name type="scientific">Polysphondylium violaceum</name>
    <dbReference type="NCBI Taxonomy" id="133409"/>
    <lineage>
        <taxon>Eukaryota</taxon>
        <taxon>Amoebozoa</taxon>
        <taxon>Evosea</taxon>
        <taxon>Eumycetozoa</taxon>
        <taxon>Dictyostelia</taxon>
        <taxon>Dictyosteliales</taxon>
        <taxon>Dictyosteliaceae</taxon>
        <taxon>Polysphondylium</taxon>
    </lineage>
</organism>
<evidence type="ECO:0000313" key="3">
    <source>
        <dbReference type="Proteomes" id="UP000695562"/>
    </source>
</evidence>
<sequence>MNATAIYFFNFDDKSKRVDNSNNNSNSNSSYNNNSNNSINNNSSNNNKNNKYSSDLSTEKRETPHQQQEIETDNFQILYTNPITPNFTNSTPTSISITLPQKVKTQFPNLNSITLNYNTFIKVENLNQNQLNELNNDHLLNFNVYTLDQGIVFISYPILSYQFVCLLTIVNKTTSLACK</sequence>
<reference evidence="2" key="1">
    <citation type="submission" date="2020-01" db="EMBL/GenBank/DDBJ databases">
        <title>Development of genomics and gene disruption for Polysphondylium violaceum indicates a role for the polyketide synthase stlB in stalk morphogenesis.</title>
        <authorList>
            <person name="Narita B."/>
            <person name="Kawabe Y."/>
            <person name="Kin K."/>
            <person name="Saito T."/>
            <person name="Gibbs R."/>
            <person name="Kuspa A."/>
            <person name="Muzny D."/>
            <person name="Queller D."/>
            <person name="Richards S."/>
            <person name="Strassman J."/>
            <person name="Sucgang R."/>
            <person name="Worley K."/>
            <person name="Schaap P."/>
        </authorList>
    </citation>
    <scope>NUCLEOTIDE SEQUENCE</scope>
    <source>
        <strain evidence="2">QSvi11</strain>
    </source>
</reference>
<gene>
    <name evidence="2" type="ORF">CYY_007197</name>
</gene>
<keyword evidence="3" id="KW-1185">Reference proteome</keyword>
<protein>
    <submittedName>
        <fullName evidence="2">Uncharacterized protein</fullName>
    </submittedName>
</protein>
<feature type="region of interest" description="Disordered" evidence="1">
    <location>
        <begin position="15"/>
        <end position="71"/>
    </location>
</feature>
<evidence type="ECO:0000313" key="2">
    <source>
        <dbReference type="EMBL" id="KAF2071481.1"/>
    </source>
</evidence>
<accession>A0A8J4PR49</accession>
<dbReference type="Proteomes" id="UP000695562">
    <property type="component" value="Unassembled WGS sequence"/>
</dbReference>
<proteinExistence type="predicted"/>
<name>A0A8J4PR49_9MYCE</name>
<feature type="compositionally biased region" description="Low complexity" evidence="1">
    <location>
        <begin position="20"/>
        <end position="54"/>
    </location>
</feature>
<evidence type="ECO:0000256" key="1">
    <source>
        <dbReference type="SAM" id="MobiDB-lite"/>
    </source>
</evidence>
<dbReference type="AlphaFoldDB" id="A0A8J4PR49"/>